<organism evidence="3 4">
    <name type="scientific">Clonorchis sinensis</name>
    <name type="common">Chinese liver fluke</name>
    <dbReference type="NCBI Taxonomy" id="79923"/>
    <lineage>
        <taxon>Eukaryota</taxon>
        <taxon>Metazoa</taxon>
        <taxon>Spiralia</taxon>
        <taxon>Lophotrochozoa</taxon>
        <taxon>Platyhelminthes</taxon>
        <taxon>Trematoda</taxon>
        <taxon>Digenea</taxon>
        <taxon>Opisthorchiida</taxon>
        <taxon>Opisthorchiata</taxon>
        <taxon>Opisthorchiidae</taxon>
        <taxon>Clonorchis</taxon>
    </lineage>
</organism>
<name>A0A8T1MF08_CLOSI</name>
<dbReference type="EMBL" id="NIRI02000042">
    <property type="protein sequence ID" value="KAG5447435.1"/>
    <property type="molecule type" value="Genomic_DNA"/>
</dbReference>
<evidence type="ECO:0000313" key="3">
    <source>
        <dbReference type="EMBL" id="KAG5447435.1"/>
    </source>
</evidence>
<keyword evidence="2" id="KW-1133">Transmembrane helix</keyword>
<evidence type="ECO:0000256" key="2">
    <source>
        <dbReference type="SAM" id="Phobius"/>
    </source>
</evidence>
<evidence type="ECO:0000256" key="1">
    <source>
        <dbReference type="SAM" id="MobiDB-lite"/>
    </source>
</evidence>
<feature type="compositionally biased region" description="Polar residues" evidence="1">
    <location>
        <begin position="110"/>
        <end position="128"/>
    </location>
</feature>
<reference evidence="3 4" key="1">
    <citation type="journal article" date="2018" name="Biotechnol. Adv.">
        <title>Improved genomic resources and new bioinformatic workflow for the carcinogenic parasite Clonorchis sinensis: Biotechnological implications.</title>
        <authorList>
            <person name="Wang D."/>
            <person name="Korhonen P.K."/>
            <person name="Gasser R.B."/>
            <person name="Young N.D."/>
        </authorList>
    </citation>
    <scope>NUCLEOTIDE SEQUENCE [LARGE SCALE GENOMIC DNA]</scope>
    <source>
        <strain evidence="3">Cs-k2</strain>
    </source>
</reference>
<dbReference type="AlphaFoldDB" id="A0A8T1MF08"/>
<keyword evidence="2" id="KW-0472">Membrane</keyword>
<dbReference type="OrthoDB" id="10324810at2759"/>
<dbReference type="Proteomes" id="UP000286415">
    <property type="component" value="Unassembled WGS sequence"/>
</dbReference>
<proteinExistence type="predicted"/>
<gene>
    <name evidence="3" type="ORF">CSKR_109457</name>
</gene>
<keyword evidence="2" id="KW-0812">Transmembrane</keyword>
<evidence type="ECO:0000313" key="4">
    <source>
        <dbReference type="Proteomes" id="UP000286415"/>
    </source>
</evidence>
<reference evidence="3 4" key="2">
    <citation type="journal article" date="2021" name="Genomics">
        <title>High-quality reference genome for Clonorchis sinensis.</title>
        <authorList>
            <person name="Young N.D."/>
            <person name="Stroehlein A.J."/>
            <person name="Kinkar L."/>
            <person name="Wang T."/>
            <person name="Sohn W.M."/>
            <person name="Chang B.C.H."/>
            <person name="Kaur P."/>
            <person name="Weisz D."/>
            <person name="Dudchenko O."/>
            <person name="Aiden E.L."/>
            <person name="Korhonen P.K."/>
            <person name="Gasser R.B."/>
        </authorList>
    </citation>
    <scope>NUCLEOTIDE SEQUENCE [LARGE SCALE GENOMIC DNA]</scope>
    <source>
        <strain evidence="3">Cs-k2</strain>
    </source>
</reference>
<feature type="transmembrane region" description="Helical" evidence="2">
    <location>
        <begin position="65"/>
        <end position="86"/>
    </location>
</feature>
<comment type="caution">
    <text evidence="3">The sequence shown here is derived from an EMBL/GenBank/DDBJ whole genome shotgun (WGS) entry which is preliminary data.</text>
</comment>
<sequence>MRVDEILHDDVTMTIHGWWVHGSSNHYFDERDNRVNRPHVYTRVSGYNTTLTGKVQPDGDATTNFWMYASLLVMVSFIGFLLYAIYKIWHEQPPSVLYHIQMTQKPGCERTSTQDCETLTQRNRMGYE</sequence>
<feature type="region of interest" description="Disordered" evidence="1">
    <location>
        <begin position="109"/>
        <end position="128"/>
    </location>
</feature>
<keyword evidence="4" id="KW-1185">Reference proteome</keyword>
<protein>
    <submittedName>
        <fullName evidence="3">Uncharacterized protein</fullName>
    </submittedName>
</protein>
<accession>A0A8T1MF08</accession>